<sequence>MLVQTRQQLAIDPEMCMFALTDELYQFDRLKVWELVDKPFGKMIIKLKWLWKNKKDEDQTQAPRAWYDELSTFLMSKGFTKGLQTLKYFKRFEKLMHSRFEMSLMVGDEILLGLQDPQSPNTPTQKAPQELKNLKCLKGTINMGLWYPKDFGFNLTAFSDADHAGCIDTCKSTSGGIQFLGDKLIS</sequence>
<accession>A0ABQ5BL14</accession>
<dbReference type="PANTHER" id="PTHR11439:SF509">
    <property type="entry name" value="RNA-DIRECTED DNA POLYMERASE"/>
    <property type="match status" value="1"/>
</dbReference>
<evidence type="ECO:0000313" key="2">
    <source>
        <dbReference type="Proteomes" id="UP001151760"/>
    </source>
</evidence>
<dbReference type="EMBL" id="BQNB010013381">
    <property type="protein sequence ID" value="GJT15248.1"/>
    <property type="molecule type" value="Genomic_DNA"/>
</dbReference>
<keyword evidence="2" id="KW-1185">Reference proteome</keyword>
<name>A0ABQ5BL14_9ASTR</name>
<proteinExistence type="predicted"/>
<evidence type="ECO:0008006" key="3">
    <source>
        <dbReference type="Google" id="ProtNLM"/>
    </source>
</evidence>
<dbReference type="Proteomes" id="UP001151760">
    <property type="component" value="Unassembled WGS sequence"/>
</dbReference>
<organism evidence="1 2">
    <name type="scientific">Tanacetum coccineum</name>
    <dbReference type="NCBI Taxonomy" id="301880"/>
    <lineage>
        <taxon>Eukaryota</taxon>
        <taxon>Viridiplantae</taxon>
        <taxon>Streptophyta</taxon>
        <taxon>Embryophyta</taxon>
        <taxon>Tracheophyta</taxon>
        <taxon>Spermatophyta</taxon>
        <taxon>Magnoliopsida</taxon>
        <taxon>eudicotyledons</taxon>
        <taxon>Gunneridae</taxon>
        <taxon>Pentapetalae</taxon>
        <taxon>asterids</taxon>
        <taxon>campanulids</taxon>
        <taxon>Asterales</taxon>
        <taxon>Asteraceae</taxon>
        <taxon>Asteroideae</taxon>
        <taxon>Anthemideae</taxon>
        <taxon>Anthemidinae</taxon>
        <taxon>Tanacetum</taxon>
    </lineage>
</organism>
<protein>
    <recommendedName>
        <fullName evidence="3">Reverse transcriptase Ty1/copia-type domain-containing protein</fullName>
    </recommendedName>
</protein>
<dbReference type="PANTHER" id="PTHR11439">
    <property type="entry name" value="GAG-POL-RELATED RETROTRANSPOSON"/>
    <property type="match status" value="1"/>
</dbReference>
<gene>
    <name evidence="1" type="ORF">Tco_0873954</name>
</gene>
<evidence type="ECO:0000313" key="1">
    <source>
        <dbReference type="EMBL" id="GJT15248.1"/>
    </source>
</evidence>
<reference evidence="1" key="2">
    <citation type="submission" date="2022-01" db="EMBL/GenBank/DDBJ databases">
        <authorList>
            <person name="Yamashiro T."/>
            <person name="Shiraishi A."/>
            <person name="Satake H."/>
            <person name="Nakayama K."/>
        </authorList>
    </citation>
    <scope>NUCLEOTIDE SEQUENCE</scope>
</reference>
<reference evidence="1" key="1">
    <citation type="journal article" date="2022" name="Int. J. Mol. Sci.">
        <title>Draft Genome of Tanacetum Coccineum: Genomic Comparison of Closely Related Tanacetum-Family Plants.</title>
        <authorList>
            <person name="Yamashiro T."/>
            <person name="Shiraishi A."/>
            <person name="Nakayama K."/>
            <person name="Satake H."/>
        </authorList>
    </citation>
    <scope>NUCLEOTIDE SEQUENCE</scope>
</reference>
<comment type="caution">
    <text evidence="1">The sequence shown here is derived from an EMBL/GenBank/DDBJ whole genome shotgun (WGS) entry which is preliminary data.</text>
</comment>